<dbReference type="Proteomes" id="UP001303473">
    <property type="component" value="Unassembled WGS sequence"/>
</dbReference>
<dbReference type="InterPro" id="IPR009571">
    <property type="entry name" value="SUR7/Rim9-like_fungi"/>
</dbReference>
<protein>
    <submittedName>
        <fullName evidence="2">Integral membrane protein</fullName>
    </submittedName>
</protein>
<gene>
    <name evidence="2" type="ORF">QBC46DRAFT_38883</name>
</gene>
<organism evidence="2 3">
    <name type="scientific">Diplogelasinospora grovesii</name>
    <dbReference type="NCBI Taxonomy" id="303347"/>
    <lineage>
        <taxon>Eukaryota</taxon>
        <taxon>Fungi</taxon>
        <taxon>Dikarya</taxon>
        <taxon>Ascomycota</taxon>
        <taxon>Pezizomycotina</taxon>
        <taxon>Sordariomycetes</taxon>
        <taxon>Sordariomycetidae</taxon>
        <taxon>Sordariales</taxon>
        <taxon>Diplogelasinosporaceae</taxon>
        <taxon>Diplogelasinospora</taxon>
    </lineage>
</organism>
<comment type="caution">
    <text evidence="2">The sequence shown here is derived from an EMBL/GenBank/DDBJ whole genome shotgun (WGS) entry which is preliminary data.</text>
</comment>
<evidence type="ECO:0000313" key="3">
    <source>
        <dbReference type="Proteomes" id="UP001303473"/>
    </source>
</evidence>
<dbReference type="GO" id="GO:0051285">
    <property type="term" value="C:cell cortex of cell tip"/>
    <property type="evidence" value="ECO:0007669"/>
    <property type="project" value="TreeGrafter"/>
</dbReference>
<dbReference type="Pfam" id="PF06687">
    <property type="entry name" value="SUR7"/>
    <property type="match status" value="1"/>
</dbReference>
<reference evidence="3" key="1">
    <citation type="journal article" date="2023" name="Mol. Phylogenet. Evol.">
        <title>Genome-scale phylogeny and comparative genomics of the fungal order Sordariales.</title>
        <authorList>
            <person name="Hensen N."/>
            <person name="Bonometti L."/>
            <person name="Westerberg I."/>
            <person name="Brannstrom I.O."/>
            <person name="Guillou S."/>
            <person name="Cros-Aarteil S."/>
            <person name="Calhoun S."/>
            <person name="Haridas S."/>
            <person name="Kuo A."/>
            <person name="Mondo S."/>
            <person name="Pangilinan J."/>
            <person name="Riley R."/>
            <person name="LaButti K."/>
            <person name="Andreopoulos B."/>
            <person name="Lipzen A."/>
            <person name="Chen C."/>
            <person name="Yan M."/>
            <person name="Daum C."/>
            <person name="Ng V."/>
            <person name="Clum A."/>
            <person name="Steindorff A."/>
            <person name="Ohm R.A."/>
            <person name="Martin F."/>
            <person name="Silar P."/>
            <person name="Natvig D.O."/>
            <person name="Lalanne C."/>
            <person name="Gautier V."/>
            <person name="Ament-Velasquez S.L."/>
            <person name="Kruys A."/>
            <person name="Hutchinson M.I."/>
            <person name="Powell A.J."/>
            <person name="Barry K."/>
            <person name="Miller A.N."/>
            <person name="Grigoriev I.V."/>
            <person name="Debuchy R."/>
            <person name="Gladieux P."/>
            <person name="Hiltunen Thoren M."/>
            <person name="Johannesson H."/>
        </authorList>
    </citation>
    <scope>NUCLEOTIDE SEQUENCE [LARGE SCALE GENOMIC DNA]</scope>
    <source>
        <strain evidence="3">CBS 340.73</strain>
    </source>
</reference>
<proteinExistence type="predicted"/>
<dbReference type="AlphaFoldDB" id="A0AAN6N067"/>
<feature type="transmembrane region" description="Helical" evidence="1">
    <location>
        <begin position="180"/>
        <end position="199"/>
    </location>
</feature>
<evidence type="ECO:0000256" key="1">
    <source>
        <dbReference type="SAM" id="Phobius"/>
    </source>
</evidence>
<accession>A0AAN6N067</accession>
<feature type="transmembrane region" description="Helical" evidence="1">
    <location>
        <begin position="219"/>
        <end position="242"/>
    </location>
</feature>
<keyword evidence="1" id="KW-1133">Transmembrane helix</keyword>
<dbReference type="PANTHER" id="PTHR28019">
    <property type="entry name" value="CELL MEMBRANE PROTEIN YLR413W-RELATED"/>
    <property type="match status" value="1"/>
</dbReference>
<dbReference type="GO" id="GO:0031505">
    <property type="term" value="P:fungal-type cell wall organization"/>
    <property type="evidence" value="ECO:0007669"/>
    <property type="project" value="TreeGrafter"/>
</dbReference>
<evidence type="ECO:0000313" key="2">
    <source>
        <dbReference type="EMBL" id="KAK3935939.1"/>
    </source>
</evidence>
<dbReference type="EMBL" id="MU853900">
    <property type="protein sequence ID" value="KAK3935939.1"/>
    <property type="molecule type" value="Genomic_DNA"/>
</dbReference>
<dbReference type="InterPro" id="IPR052413">
    <property type="entry name" value="SUR7_domain"/>
</dbReference>
<name>A0AAN6N067_9PEZI</name>
<feature type="transmembrane region" description="Helical" evidence="1">
    <location>
        <begin position="148"/>
        <end position="173"/>
    </location>
</feature>
<dbReference type="PANTHER" id="PTHR28019:SF2">
    <property type="entry name" value="CELL MEMBRANE PROTEIN YLR413W-RELATED"/>
    <property type="match status" value="1"/>
</dbReference>
<sequence length="377" mass="39472">MARQPLLNFLPSVFSLLSFVLILFVILGGVHNALSQIYYLKTDTTNLSIPSKLANSTFLKDLSTVSGADYVGQPSTTSSLGLATSYTIGLLTSCGHFADGSVSCSPPSIGSSFNPGSDLRLDSTSLQQGSYSQDLLNALSTYSKVSRFLAGAYIVSALLVFAAPLAACCSAVLAAVLSTLATVLLLATSIAGVLVFKSVNSAFNANFNNSGLSSSLGTIPAALSFVAFVFSLLVAVVFIIRARDPDAGCRRRGPILARSVGGKAGDGTVLGEDPYSGPGGGDKKPGLWGRVPTWNRHKYVQVEKQPAIVRTNVVGHQEAVAVDGPADDARRRLDDDWAVHDDEYSHGGSNIPLVALGGNKKTKDVNTAYEPYSGTTD</sequence>
<keyword evidence="3" id="KW-1185">Reference proteome</keyword>
<dbReference type="GO" id="GO:0005886">
    <property type="term" value="C:plasma membrane"/>
    <property type="evidence" value="ECO:0007669"/>
    <property type="project" value="InterPro"/>
</dbReference>
<keyword evidence="1" id="KW-0812">Transmembrane</keyword>
<keyword evidence="1" id="KW-0472">Membrane</keyword>